<dbReference type="PANTHER" id="PTHR23329">
    <property type="entry name" value="TUFTELIN-INTERACTING PROTEIN 11-RELATED"/>
    <property type="match status" value="1"/>
</dbReference>
<feature type="compositionally biased region" description="Acidic residues" evidence="3">
    <location>
        <begin position="112"/>
        <end position="123"/>
    </location>
</feature>
<feature type="region of interest" description="Disordered" evidence="3">
    <location>
        <begin position="101"/>
        <end position="126"/>
    </location>
</feature>
<reference evidence="7" key="2">
    <citation type="journal article" date="2015" name="J. Biotechnol.">
        <title>The structure of the Cyberlindnera jadinii genome and its relation to Candida utilis analyzed by the occurrence of single nucleotide polymorphisms.</title>
        <authorList>
            <person name="Rupp O."/>
            <person name="Brinkrolf K."/>
            <person name="Buerth C."/>
            <person name="Kunigo M."/>
            <person name="Schneider J."/>
            <person name="Jaenicke S."/>
            <person name="Goesmann A."/>
            <person name="Puehler A."/>
            <person name="Jaeger K.-E."/>
            <person name="Ernst J.F."/>
        </authorList>
    </citation>
    <scope>NUCLEOTIDE SEQUENCE [LARGE SCALE GENOMIC DNA]</scope>
    <source>
        <strain evidence="7">ATCC 18201 / CBS 1600 / BCRC 20928 / JCM 3617 / NBRC 0987 / NRRL Y-1542</strain>
    </source>
</reference>
<dbReference type="PANTHER" id="PTHR23329:SF1">
    <property type="entry name" value="TUFTELIN-INTERACTING PROTEIN 11"/>
    <property type="match status" value="1"/>
</dbReference>
<dbReference type="OMA" id="NKILYQW"/>
<proteinExistence type="inferred from homology"/>
<dbReference type="Pfam" id="PF07842">
    <property type="entry name" value="GCFC"/>
    <property type="match status" value="1"/>
</dbReference>
<feature type="domain" description="G-patch" evidence="4">
    <location>
        <begin position="58"/>
        <end position="104"/>
    </location>
</feature>
<accession>A0A0H5CCY7</accession>
<name>A0A0H5CCY7_CYBJN</name>
<gene>
    <name evidence="5" type="ORF">BN1211_2857</name>
    <name evidence="6" type="ORF">CYBJADRAFT_160773</name>
</gene>
<evidence type="ECO:0000313" key="8">
    <source>
        <dbReference type="Proteomes" id="UP000094389"/>
    </source>
</evidence>
<feature type="coiled-coil region" evidence="2">
    <location>
        <begin position="193"/>
        <end position="220"/>
    </location>
</feature>
<sequence>MDELDRFRTSVFDFLKEDRPFELGEEVRADEAQDAGGDADAEIEPQYIRPKNQFKGQKYGVGLSIMKKMGYIEGQGLGPNGQGIKEPIEIQVRKPGTGIGASLLGISKDKNEEYDDEEESSDEEYYKDVPKKSFYQIIKELEENDVEVPQSLKDLSDSHSSKQPIGSSKEANMDLLNQLNNINTQVLDIKANLKVLEFKESQEQAQLSELSQELDSIKALEDALKVVDISRDKSPLDTLSNYRTVLHDVSIDNPEVQRLVVLAIQPLVIKLFQDWDPWDLTDFKLLDELIQWKPLISPITSMEGLDYYHSLISSNWLQIVRPAFEKWDTNVPTFAISIIVDWEEVLPREVITNIMEYTILPKLLQSIESWTGLEDGPNIWIFEWIPYLTSTFKDRIINAFTARYDSLLQESTDGLVGMACYKELCGSDTTFENTMELRVLPKLVTLGMNWNFQFNRAEINSSIIGKLKQWKHWFQEGVYVKLIQLCICNSWLRSLFHSLNQKDANYSTISHCIKLWYESLSELANVQQQFIKGFDMINKFIETGQLNPVHNPRDKSQYLREICSKEEDKNSRGIPIHRLQVSFKDCVDDYCSEHGLIMTPLTGQASNISEKNMFKITTGKAKGLTCYIEHDVLFVKTPSQDREYTPISLNRVVDLI</sequence>
<dbReference type="InterPro" id="IPR022783">
    <property type="entry name" value="GCFC_dom"/>
</dbReference>
<evidence type="ECO:0000256" key="1">
    <source>
        <dbReference type="ARBA" id="ARBA00010900"/>
    </source>
</evidence>
<dbReference type="Proteomes" id="UP000094389">
    <property type="component" value="Unassembled WGS sequence"/>
</dbReference>
<dbReference type="Proteomes" id="UP000038830">
    <property type="component" value="Unassembled WGS sequence"/>
</dbReference>
<dbReference type="GO" id="GO:0071008">
    <property type="term" value="C:U2-type post-mRNA release spliceosomal complex"/>
    <property type="evidence" value="ECO:0007669"/>
    <property type="project" value="TreeGrafter"/>
</dbReference>
<dbReference type="InterPro" id="IPR000467">
    <property type="entry name" value="G_patch_dom"/>
</dbReference>
<evidence type="ECO:0000313" key="5">
    <source>
        <dbReference type="EMBL" id="CEP22489.1"/>
    </source>
</evidence>
<evidence type="ECO:0000256" key="2">
    <source>
        <dbReference type="SAM" id="Coils"/>
    </source>
</evidence>
<dbReference type="GO" id="GO:0000390">
    <property type="term" value="P:spliceosomal complex disassembly"/>
    <property type="evidence" value="ECO:0007669"/>
    <property type="project" value="InterPro"/>
</dbReference>
<keyword evidence="8" id="KW-1185">Reference proteome</keyword>
<dbReference type="Pfam" id="PF01585">
    <property type="entry name" value="G-patch"/>
    <property type="match status" value="1"/>
</dbReference>
<dbReference type="GO" id="GO:0003676">
    <property type="term" value="F:nucleic acid binding"/>
    <property type="evidence" value="ECO:0007669"/>
    <property type="project" value="InterPro"/>
</dbReference>
<dbReference type="AlphaFoldDB" id="A0A0H5CCY7"/>
<keyword evidence="2" id="KW-0175">Coiled coil</keyword>
<dbReference type="SMART" id="SM00443">
    <property type="entry name" value="G_patch"/>
    <property type="match status" value="1"/>
</dbReference>
<evidence type="ECO:0000256" key="3">
    <source>
        <dbReference type="SAM" id="MobiDB-lite"/>
    </source>
</evidence>
<protein>
    <recommendedName>
        <fullName evidence="4">G-patch domain-containing protein</fullName>
    </recommendedName>
</protein>
<dbReference type="InterPro" id="IPR045211">
    <property type="entry name" value="TFP11/STIP/Ntr1"/>
</dbReference>
<evidence type="ECO:0000313" key="6">
    <source>
        <dbReference type="EMBL" id="ODV75344.1"/>
    </source>
</evidence>
<dbReference type="STRING" id="983966.A0A0H5CCY7"/>
<evidence type="ECO:0000313" key="7">
    <source>
        <dbReference type="Proteomes" id="UP000038830"/>
    </source>
</evidence>
<evidence type="ECO:0000259" key="4">
    <source>
        <dbReference type="PROSITE" id="PS50174"/>
    </source>
</evidence>
<dbReference type="PROSITE" id="PS50174">
    <property type="entry name" value="G_PATCH"/>
    <property type="match status" value="1"/>
</dbReference>
<comment type="similarity">
    <text evidence="1">Belongs to the TFP11/STIP family.</text>
</comment>
<accession>A0A1E4S741</accession>
<reference evidence="6 8" key="3">
    <citation type="journal article" date="2016" name="Proc. Natl. Acad. Sci. U.S.A.">
        <title>Comparative genomics of biotechnologically important yeasts.</title>
        <authorList>
            <person name="Riley R."/>
            <person name="Haridas S."/>
            <person name="Wolfe K.H."/>
            <person name="Lopes M.R."/>
            <person name="Hittinger C.T."/>
            <person name="Goeker M."/>
            <person name="Salamov A.A."/>
            <person name="Wisecaver J.H."/>
            <person name="Long T.M."/>
            <person name="Calvey C.H."/>
            <person name="Aerts A.L."/>
            <person name="Barry K.W."/>
            <person name="Choi C."/>
            <person name="Clum A."/>
            <person name="Coughlan A.Y."/>
            <person name="Deshpande S."/>
            <person name="Douglass A.P."/>
            <person name="Hanson S.J."/>
            <person name="Klenk H.-P."/>
            <person name="LaButti K.M."/>
            <person name="Lapidus A."/>
            <person name="Lindquist E.A."/>
            <person name="Lipzen A.M."/>
            <person name="Meier-Kolthoff J.P."/>
            <person name="Ohm R.A."/>
            <person name="Otillar R.P."/>
            <person name="Pangilinan J.L."/>
            <person name="Peng Y."/>
            <person name="Rokas A."/>
            <person name="Rosa C.A."/>
            <person name="Scheuner C."/>
            <person name="Sibirny A.A."/>
            <person name="Slot J.C."/>
            <person name="Stielow J.B."/>
            <person name="Sun H."/>
            <person name="Kurtzman C.P."/>
            <person name="Blackwell M."/>
            <person name="Grigoriev I.V."/>
            <person name="Jeffries T.W."/>
        </authorList>
    </citation>
    <scope>NUCLEOTIDE SEQUENCE [LARGE SCALE GENOMIC DNA]</scope>
    <source>
        <strain evidence="8">ATCC 18201 / CBS 1600 / BCRC 20928 / JCM 3617 / NBRC 0987 / NRRL Y-1542</strain>
        <strain evidence="6">NRRL Y-1542</strain>
    </source>
</reference>
<reference evidence="5" key="1">
    <citation type="submission" date="2014-12" db="EMBL/GenBank/DDBJ databases">
        <authorList>
            <person name="Jaenicke S."/>
        </authorList>
    </citation>
    <scope>NUCLEOTIDE SEQUENCE [LARGE SCALE GENOMIC DNA]</scope>
    <source>
        <strain evidence="5">CBS1600</strain>
    </source>
</reference>
<dbReference type="EMBL" id="CDQK01000003">
    <property type="protein sequence ID" value="CEP22489.1"/>
    <property type="molecule type" value="Genomic_DNA"/>
</dbReference>
<dbReference type="EMBL" id="KV453926">
    <property type="protein sequence ID" value="ODV75344.1"/>
    <property type="molecule type" value="Genomic_DNA"/>
</dbReference>
<organism evidence="5 7">
    <name type="scientific">Cyberlindnera jadinii (strain ATCC 18201 / CBS 1600 / BCRC 20928 / JCM 3617 / NBRC 0987 / NRRL Y-1542)</name>
    <name type="common">Torula yeast</name>
    <name type="synonym">Candida utilis</name>
    <dbReference type="NCBI Taxonomy" id="983966"/>
    <lineage>
        <taxon>Eukaryota</taxon>
        <taxon>Fungi</taxon>
        <taxon>Dikarya</taxon>
        <taxon>Ascomycota</taxon>
        <taxon>Saccharomycotina</taxon>
        <taxon>Saccharomycetes</taxon>
        <taxon>Phaffomycetales</taxon>
        <taxon>Phaffomycetaceae</taxon>
        <taxon>Cyberlindnera</taxon>
    </lineage>
</organism>
<dbReference type="OrthoDB" id="4822at2759"/>